<evidence type="ECO:0000313" key="4">
    <source>
        <dbReference type="EMBL" id="TFY59399.1"/>
    </source>
</evidence>
<comment type="caution">
    <text evidence="4">The sequence shown here is derived from an EMBL/GenBank/DDBJ whole genome shotgun (WGS) entry which is preliminary data.</text>
</comment>
<evidence type="ECO:0000313" key="5">
    <source>
        <dbReference type="Proteomes" id="UP000298390"/>
    </source>
</evidence>
<dbReference type="EMBL" id="SEKV01000305">
    <property type="protein sequence ID" value="TFY59399.1"/>
    <property type="molecule type" value="Genomic_DNA"/>
</dbReference>
<keyword evidence="1" id="KW-0343">GTPase activation</keyword>
<feature type="region of interest" description="Disordered" evidence="2">
    <location>
        <begin position="515"/>
        <end position="586"/>
    </location>
</feature>
<dbReference type="Pfam" id="PF00620">
    <property type="entry name" value="RhoGAP"/>
    <property type="match status" value="1"/>
</dbReference>
<evidence type="ECO:0000259" key="3">
    <source>
        <dbReference type="PROSITE" id="PS50238"/>
    </source>
</evidence>
<dbReference type="GO" id="GO:0005096">
    <property type="term" value="F:GTPase activator activity"/>
    <property type="evidence" value="ECO:0007669"/>
    <property type="project" value="UniProtKB-KW"/>
</dbReference>
<sequence>MRTSPRSQSLSTDRAGMAQDASGKPRSSSLDPAGAAQVAALRGILKDPAPRSQHRTASPVRGILKKPSLLPDAFTPASIDTTHHDTAPPHRNGTPRQRPPSDADGEYTRSPHRRATSVSTRKSSLSSQSERPSTMKSNLSGAPAKKGGVQSVPRLPFQIAYWKDVLPDLTQLLHDRRERLADYVDLDVFHDQKKSEREAREQYLKHQDVPAVTEDPKPGERHPKITNRLVVEAMQISATTIVMKGYQHDLPSIVYECVEELYRTGIYHRKLFLETPVKHNVDRMRRIFDRGYKRPPGVRIGPLAKYATKDVCGLLEHFLERLPDPIVPRDINYGLWCWCVNPVLQREWDIRFPPVIKRRRRTIRGEVPEMEHKIIEDPNLTPEERRAVREEFDAPLVEIARYTLRLLSVEHLSLLVYLFDFFKCVMDHPENGMNAEYLGEKFGYILLGGTSYAAGRTLMMWLLERWERVSKGLLDIAPPGTRRFVSHEPDIKSIRAAEVRRRKYAISPHQPYEHVQACGDESSDNSSRTFVNSYEEGRDNDEGSVLDYYYSEHKHKRDVHETPAVGQRTRKGPQSRREDEAHRPRRFADIDDDELELEIRKPESQSLRRFLRKEQRPRNKRRDTLEQDCDDYGNYF</sequence>
<dbReference type="PANTHER" id="PTHR15228">
    <property type="entry name" value="SPERMATHECAL PHYSIOLOGY VARIANT"/>
    <property type="match status" value="1"/>
</dbReference>
<feature type="compositionally biased region" description="Basic and acidic residues" evidence="2">
    <location>
        <begin position="612"/>
        <end position="625"/>
    </location>
</feature>
<feature type="domain" description="Rho-GAP" evidence="3">
    <location>
        <begin position="236"/>
        <end position="481"/>
    </location>
</feature>
<dbReference type="CDD" id="cd00159">
    <property type="entry name" value="RhoGAP"/>
    <property type="match status" value="1"/>
</dbReference>
<dbReference type="InterPro" id="IPR008936">
    <property type="entry name" value="Rho_GTPase_activation_prot"/>
</dbReference>
<proteinExistence type="predicted"/>
<dbReference type="Gene3D" id="1.10.555.10">
    <property type="entry name" value="Rho GTPase activation protein"/>
    <property type="match status" value="1"/>
</dbReference>
<feature type="compositionally biased region" description="Basic and acidic residues" evidence="2">
    <location>
        <begin position="575"/>
        <end position="586"/>
    </location>
</feature>
<dbReference type="SUPFAM" id="SSF48350">
    <property type="entry name" value="GTPase activation domain, GAP"/>
    <property type="match status" value="1"/>
</dbReference>
<reference evidence="4 5" key="1">
    <citation type="submission" date="2019-01" db="EMBL/GenBank/DDBJ databases">
        <title>Genome sequencing of the rare red list fungi Fomitopsis rosea.</title>
        <authorList>
            <person name="Buettner E."/>
            <person name="Kellner H."/>
        </authorList>
    </citation>
    <scope>NUCLEOTIDE SEQUENCE [LARGE SCALE GENOMIC DNA]</scope>
    <source>
        <strain evidence="4 5">DSM 105464</strain>
    </source>
</reference>
<dbReference type="PROSITE" id="PS50238">
    <property type="entry name" value="RHOGAP"/>
    <property type="match status" value="1"/>
</dbReference>
<dbReference type="STRING" id="34475.A0A4Y9YET6"/>
<organism evidence="4 5">
    <name type="scientific">Rhodofomes roseus</name>
    <dbReference type="NCBI Taxonomy" id="34475"/>
    <lineage>
        <taxon>Eukaryota</taxon>
        <taxon>Fungi</taxon>
        <taxon>Dikarya</taxon>
        <taxon>Basidiomycota</taxon>
        <taxon>Agaricomycotina</taxon>
        <taxon>Agaricomycetes</taxon>
        <taxon>Polyporales</taxon>
        <taxon>Rhodofomes</taxon>
    </lineage>
</organism>
<feature type="region of interest" description="Disordered" evidence="2">
    <location>
        <begin position="1"/>
        <end position="150"/>
    </location>
</feature>
<evidence type="ECO:0000256" key="1">
    <source>
        <dbReference type="ARBA" id="ARBA00022468"/>
    </source>
</evidence>
<feature type="region of interest" description="Disordered" evidence="2">
    <location>
        <begin position="603"/>
        <end position="636"/>
    </location>
</feature>
<dbReference type="Proteomes" id="UP000298390">
    <property type="component" value="Unassembled WGS sequence"/>
</dbReference>
<gene>
    <name evidence="4" type="ORF">EVJ58_g5797</name>
</gene>
<feature type="compositionally biased region" description="Acidic residues" evidence="2">
    <location>
        <begin position="626"/>
        <end position="636"/>
    </location>
</feature>
<feature type="compositionally biased region" description="Polar residues" evidence="2">
    <location>
        <begin position="1"/>
        <end position="12"/>
    </location>
</feature>
<dbReference type="GO" id="GO:0005938">
    <property type="term" value="C:cell cortex"/>
    <property type="evidence" value="ECO:0007669"/>
    <property type="project" value="TreeGrafter"/>
</dbReference>
<protein>
    <recommendedName>
        <fullName evidence="3">Rho-GAP domain-containing protein</fullName>
    </recommendedName>
</protein>
<dbReference type="AlphaFoldDB" id="A0A4Y9YET6"/>
<dbReference type="InterPro" id="IPR051025">
    <property type="entry name" value="RhoGAP"/>
</dbReference>
<dbReference type="PANTHER" id="PTHR15228:SF25">
    <property type="entry name" value="F-BAR DOMAIN-CONTAINING PROTEIN"/>
    <property type="match status" value="1"/>
</dbReference>
<name>A0A4Y9YET6_9APHY</name>
<dbReference type="SMART" id="SM00324">
    <property type="entry name" value="RhoGAP"/>
    <property type="match status" value="1"/>
</dbReference>
<dbReference type="GO" id="GO:0060237">
    <property type="term" value="P:regulation of fungal-type cell wall organization"/>
    <property type="evidence" value="ECO:0007669"/>
    <property type="project" value="TreeGrafter"/>
</dbReference>
<accession>A0A4Y9YET6</accession>
<feature type="compositionally biased region" description="Low complexity" evidence="2">
    <location>
        <begin position="116"/>
        <end position="134"/>
    </location>
</feature>
<dbReference type="GO" id="GO:0007165">
    <property type="term" value="P:signal transduction"/>
    <property type="evidence" value="ECO:0007669"/>
    <property type="project" value="InterPro"/>
</dbReference>
<dbReference type="InterPro" id="IPR000198">
    <property type="entry name" value="RhoGAP_dom"/>
</dbReference>
<evidence type="ECO:0000256" key="2">
    <source>
        <dbReference type="SAM" id="MobiDB-lite"/>
    </source>
</evidence>